<dbReference type="AlphaFoldDB" id="A0AAU9Q3T8"/>
<dbReference type="RefSeq" id="WP_009704941.1">
    <property type="nucleotide sequence ID" value="NZ_BBKN01000021.1"/>
</dbReference>
<sequence length="57" mass="6546">MYQEEQWLEDIDLSLTEQQCKSLGWGKKGVWVEMLAFLCVALVSCTLVHNRGGSHDY</sequence>
<keyword evidence="1" id="KW-0812">Transmembrane</keyword>
<dbReference type="GeneID" id="47103468"/>
<comment type="caution">
    <text evidence="2">The sequence shown here is derived from an EMBL/GenBank/DDBJ whole genome shotgun (WGS) entry which is preliminary data.</text>
</comment>
<keyword evidence="1" id="KW-0472">Membrane</keyword>
<evidence type="ECO:0000256" key="1">
    <source>
        <dbReference type="SAM" id="Phobius"/>
    </source>
</evidence>
<keyword evidence="1" id="KW-1133">Transmembrane helix</keyword>
<dbReference type="EMBL" id="CAKMTQ010000012">
    <property type="protein sequence ID" value="CAH1525947.1"/>
    <property type="molecule type" value="Genomic_DNA"/>
</dbReference>
<feature type="transmembrane region" description="Helical" evidence="1">
    <location>
        <begin position="30"/>
        <end position="48"/>
    </location>
</feature>
<gene>
    <name evidence="2" type="ORF">THF1D04_20170</name>
</gene>
<accession>A0AAU9Q3T8</accession>
<evidence type="ECO:0000313" key="3">
    <source>
        <dbReference type="Proteomes" id="UP001295420"/>
    </source>
</evidence>
<reference evidence="2" key="1">
    <citation type="submission" date="2022-01" db="EMBL/GenBank/DDBJ databases">
        <authorList>
            <person name="Lagorce A."/>
        </authorList>
    </citation>
    <scope>NUCLEOTIDE SEQUENCE</scope>
    <source>
        <strain evidence="2">Th15_F1_D04</strain>
    </source>
</reference>
<protein>
    <submittedName>
        <fullName evidence="2">Uncharacterized protein</fullName>
    </submittedName>
</protein>
<proteinExistence type="predicted"/>
<name>A0AAU9Q3T8_9VIBR</name>
<dbReference type="Proteomes" id="UP001295420">
    <property type="component" value="Unassembled WGS sequence"/>
</dbReference>
<organism evidence="2 3">
    <name type="scientific">Vibrio owensii</name>
    <dbReference type="NCBI Taxonomy" id="696485"/>
    <lineage>
        <taxon>Bacteria</taxon>
        <taxon>Pseudomonadati</taxon>
        <taxon>Pseudomonadota</taxon>
        <taxon>Gammaproteobacteria</taxon>
        <taxon>Vibrionales</taxon>
        <taxon>Vibrionaceae</taxon>
        <taxon>Vibrio</taxon>
    </lineage>
</organism>
<evidence type="ECO:0000313" key="2">
    <source>
        <dbReference type="EMBL" id="CAH1525947.1"/>
    </source>
</evidence>